<protein>
    <submittedName>
        <fullName evidence="1">Uncharacterized protein</fullName>
    </submittedName>
</protein>
<dbReference type="GeneID" id="87947738"/>
<dbReference type="AlphaFoldDB" id="A0AAX4ISM1"/>
<evidence type="ECO:0000313" key="1">
    <source>
        <dbReference type="EMBL" id="WQF86224.1"/>
    </source>
</evidence>
<dbReference type="EMBL" id="CP137311">
    <property type="protein sequence ID" value="WQF86224.1"/>
    <property type="molecule type" value="Genomic_DNA"/>
</dbReference>
<sequence>MLTQLLSTLAQECRNQLKPVYRTPVAADGWTFRPVANCFNRPRSILFDRLGAILLVDARSGIKH</sequence>
<dbReference type="RefSeq" id="XP_062783445.1">
    <property type="nucleotide sequence ID" value="XM_062927394.1"/>
</dbReference>
<keyword evidence="2" id="KW-1185">Reference proteome</keyword>
<proteinExistence type="predicted"/>
<name>A0AAX4ISM1_9PEZI</name>
<gene>
    <name evidence="1" type="ORF">CDEST_11238</name>
</gene>
<accession>A0AAX4ISM1</accession>
<organism evidence="1 2">
    <name type="scientific">Colletotrichum destructivum</name>
    <dbReference type="NCBI Taxonomy" id="34406"/>
    <lineage>
        <taxon>Eukaryota</taxon>
        <taxon>Fungi</taxon>
        <taxon>Dikarya</taxon>
        <taxon>Ascomycota</taxon>
        <taxon>Pezizomycotina</taxon>
        <taxon>Sordariomycetes</taxon>
        <taxon>Hypocreomycetidae</taxon>
        <taxon>Glomerellales</taxon>
        <taxon>Glomerellaceae</taxon>
        <taxon>Colletotrichum</taxon>
        <taxon>Colletotrichum destructivum species complex</taxon>
    </lineage>
</organism>
<dbReference type="Proteomes" id="UP001322277">
    <property type="component" value="Chromosome 7"/>
</dbReference>
<dbReference type="KEGG" id="cdet:87947738"/>
<evidence type="ECO:0000313" key="2">
    <source>
        <dbReference type="Proteomes" id="UP001322277"/>
    </source>
</evidence>
<reference evidence="2" key="1">
    <citation type="journal article" date="2023" name="bioRxiv">
        <title>Complete genome of the Medicago anthracnose fungus, Colletotrichum destructivum, reveals a mini-chromosome-like region within a core chromosome.</title>
        <authorList>
            <person name="Lapalu N."/>
            <person name="Simon A."/>
            <person name="Lu A."/>
            <person name="Plaumann P.-L."/>
            <person name="Amselem J."/>
            <person name="Pigne S."/>
            <person name="Auger A."/>
            <person name="Koch C."/>
            <person name="Dallery J.-F."/>
            <person name="O'Connell R.J."/>
        </authorList>
    </citation>
    <scope>NUCLEOTIDE SEQUENCE [LARGE SCALE GENOMIC DNA]</scope>
    <source>
        <strain evidence="2">CBS 520.97</strain>
    </source>
</reference>